<keyword evidence="4 7" id="KW-0812">Transmembrane</keyword>
<evidence type="ECO:0000313" key="10">
    <source>
        <dbReference type="Proteomes" id="UP000652430"/>
    </source>
</evidence>
<dbReference type="PANTHER" id="PTHR43744:SF12">
    <property type="entry name" value="ABC TRANSPORTER PERMEASE PROTEIN MG189-RELATED"/>
    <property type="match status" value="1"/>
</dbReference>
<evidence type="ECO:0000256" key="1">
    <source>
        <dbReference type="ARBA" id="ARBA00004651"/>
    </source>
</evidence>
<feature type="transmembrane region" description="Helical" evidence="7">
    <location>
        <begin position="147"/>
        <end position="165"/>
    </location>
</feature>
<comment type="caution">
    <text evidence="9">The sequence shown here is derived from an EMBL/GenBank/DDBJ whole genome shotgun (WGS) entry which is preliminary data.</text>
</comment>
<feature type="transmembrane region" description="Helical" evidence="7">
    <location>
        <begin position="246"/>
        <end position="265"/>
    </location>
</feature>
<keyword evidence="5 7" id="KW-1133">Transmembrane helix</keyword>
<comment type="similarity">
    <text evidence="7">Belongs to the binding-protein-dependent transport system permease family.</text>
</comment>
<dbReference type="Pfam" id="PF00528">
    <property type="entry name" value="BPD_transp_1"/>
    <property type="match status" value="1"/>
</dbReference>
<proteinExistence type="inferred from homology"/>
<dbReference type="RefSeq" id="WP_189676182.1">
    <property type="nucleotide sequence ID" value="NZ_BNAQ01000002.1"/>
</dbReference>
<feature type="transmembrane region" description="Helical" evidence="7">
    <location>
        <begin position="113"/>
        <end position="135"/>
    </location>
</feature>
<feature type="domain" description="ABC transmembrane type-1" evidence="8">
    <location>
        <begin position="76"/>
        <end position="265"/>
    </location>
</feature>
<dbReference type="Gene3D" id="1.10.3720.10">
    <property type="entry name" value="MetI-like"/>
    <property type="match status" value="1"/>
</dbReference>
<keyword evidence="6 7" id="KW-0472">Membrane</keyword>
<dbReference type="Proteomes" id="UP000652430">
    <property type="component" value="Unassembled WGS sequence"/>
</dbReference>
<dbReference type="PANTHER" id="PTHR43744">
    <property type="entry name" value="ABC TRANSPORTER PERMEASE PROTEIN MG189-RELATED-RELATED"/>
    <property type="match status" value="1"/>
</dbReference>
<evidence type="ECO:0000256" key="3">
    <source>
        <dbReference type="ARBA" id="ARBA00022475"/>
    </source>
</evidence>
<dbReference type="CDD" id="cd06261">
    <property type="entry name" value="TM_PBP2"/>
    <property type="match status" value="1"/>
</dbReference>
<dbReference type="SUPFAM" id="SSF161098">
    <property type="entry name" value="MetI-like"/>
    <property type="match status" value="1"/>
</dbReference>
<keyword evidence="3" id="KW-1003">Cell membrane</keyword>
<comment type="subcellular location">
    <subcellularLocation>
        <location evidence="1 7">Cell membrane</location>
        <topology evidence="1 7">Multi-pass membrane protein</topology>
    </subcellularLocation>
</comment>
<evidence type="ECO:0000256" key="2">
    <source>
        <dbReference type="ARBA" id="ARBA00022448"/>
    </source>
</evidence>
<evidence type="ECO:0000256" key="6">
    <source>
        <dbReference type="ARBA" id="ARBA00023136"/>
    </source>
</evidence>
<evidence type="ECO:0000256" key="5">
    <source>
        <dbReference type="ARBA" id="ARBA00022989"/>
    </source>
</evidence>
<keyword evidence="2 7" id="KW-0813">Transport</keyword>
<dbReference type="EMBL" id="BNAQ01000002">
    <property type="protein sequence ID" value="GHH16700.1"/>
    <property type="molecule type" value="Genomic_DNA"/>
</dbReference>
<accession>A0ABQ3LIC2</accession>
<evidence type="ECO:0000259" key="8">
    <source>
        <dbReference type="PROSITE" id="PS50928"/>
    </source>
</evidence>
<protein>
    <submittedName>
        <fullName evidence="9">Sugar ABC transporter permease</fullName>
    </submittedName>
</protein>
<organism evidence="9 10">
    <name type="scientific">Sphingomonas glacialis</name>
    <dbReference type="NCBI Taxonomy" id="658225"/>
    <lineage>
        <taxon>Bacteria</taxon>
        <taxon>Pseudomonadati</taxon>
        <taxon>Pseudomonadota</taxon>
        <taxon>Alphaproteobacteria</taxon>
        <taxon>Sphingomonadales</taxon>
        <taxon>Sphingomonadaceae</taxon>
        <taxon>Sphingomonas</taxon>
    </lineage>
</organism>
<evidence type="ECO:0000313" key="9">
    <source>
        <dbReference type="EMBL" id="GHH16700.1"/>
    </source>
</evidence>
<name>A0ABQ3LIC2_9SPHN</name>
<dbReference type="InterPro" id="IPR000515">
    <property type="entry name" value="MetI-like"/>
</dbReference>
<feature type="transmembrane region" description="Helical" evidence="7">
    <location>
        <begin position="80"/>
        <end position="101"/>
    </location>
</feature>
<reference evidence="10" key="1">
    <citation type="journal article" date="2019" name="Int. J. Syst. Evol. Microbiol.">
        <title>The Global Catalogue of Microorganisms (GCM) 10K type strain sequencing project: providing services to taxonomists for standard genome sequencing and annotation.</title>
        <authorList>
            <consortium name="The Broad Institute Genomics Platform"/>
            <consortium name="The Broad Institute Genome Sequencing Center for Infectious Disease"/>
            <person name="Wu L."/>
            <person name="Ma J."/>
        </authorList>
    </citation>
    <scope>NUCLEOTIDE SEQUENCE [LARGE SCALE GENOMIC DNA]</scope>
    <source>
        <strain evidence="10">CGMCC 1.8957</strain>
    </source>
</reference>
<evidence type="ECO:0000256" key="4">
    <source>
        <dbReference type="ARBA" id="ARBA00022692"/>
    </source>
</evidence>
<dbReference type="InterPro" id="IPR035906">
    <property type="entry name" value="MetI-like_sf"/>
</dbReference>
<keyword evidence="10" id="KW-1185">Reference proteome</keyword>
<feature type="transmembrane region" description="Helical" evidence="7">
    <location>
        <begin position="186"/>
        <end position="208"/>
    </location>
</feature>
<dbReference type="PROSITE" id="PS50928">
    <property type="entry name" value="ABC_TM1"/>
    <property type="match status" value="1"/>
</dbReference>
<gene>
    <name evidence="9" type="primary">lacG</name>
    <name evidence="9" type="ORF">GCM10008023_20990</name>
</gene>
<evidence type="ECO:0000256" key="7">
    <source>
        <dbReference type="RuleBase" id="RU363032"/>
    </source>
</evidence>
<sequence>MVVSAGSLLRTALVALFALIAVLPLLWMVNVSLMAPGTAATFPPPFWPAHPTLANYRELLLPHPGGLTSYHILPALGNSAVLASLTTVLSLLLCVPAGYAFAKLRFWGRARMLQALLALAVVPAQVAMLPLFLMLKSVGLVNTYAGVLAPWLAGVYGVLFIRQATLAVPDEMLDAARIDGASEARIFLSVVLPLLRPVVVTLALFAFLASWSDFLWPLIAITDQQHYTLPVALAAISREHGGDTELMMSGAVVTTLPVLLLFLALQRYYFTGILGGSIKG</sequence>